<dbReference type="PROSITE" id="PS51352">
    <property type="entry name" value="THIOREDOXIN_2"/>
    <property type="match status" value="2"/>
</dbReference>
<protein>
    <recommendedName>
        <fullName evidence="3">protein disulfide-isomerase</fullName>
        <ecNumber evidence="3">5.3.4.1</ecNumber>
    </recommendedName>
</protein>
<keyword evidence="5" id="KW-0677">Repeat</keyword>
<dbReference type="InterPro" id="IPR036356">
    <property type="entry name" value="ERp29_C_sf"/>
</dbReference>
<accession>A0ABN8PCJ7</accession>
<dbReference type="CDD" id="cd02998">
    <property type="entry name" value="PDI_a_ERp38"/>
    <property type="match status" value="2"/>
</dbReference>
<evidence type="ECO:0000256" key="1">
    <source>
        <dbReference type="ARBA" id="ARBA00001182"/>
    </source>
</evidence>
<feature type="domain" description="Thioredoxin" evidence="11">
    <location>
        <begin position="10"/>
        <end position="127"/>
    </location>
</feature>
<evidence type="ECO:0000256" key="10">
    <source>
        <dbReference type="SAM" id="SignalP"/>
    </source>
</evidence>
<evidence type="ECO:0000259" key="11">
    <source>
        <dbReference type="PROSITE" id="PS51352"/>
    </source>
</evidence>
<dbReference type="Pfam" id="PF00085">
    <property type="entry name" value="Thioredoxin"/>
    <property type="match status" value="2"/>
</dbReference>
<dbReference type="InterPro" id="IPR036249">
    <property type="entry name" value="Thioredoxin-like_sf"/>
</dbReference>
<evidence type="ECO:0000256" key="9">
    <source>
        <dbReference type="RuleBase" id="RU004208"/>
    </source>
</evidence>
<dbReference type="SUPFAM" id="SSF52833">
    <property type="entry name" value="Thioredoxin-like"/>
    <property type="match status" value="2"/>
</dbReference>
<comment type="catalytic activity">
    <reaction evidence="1">
        <text>Catalyzes the rearrangement of -S-S- bonds in proteins.</text>
        <dbReference type="EC" id="5.3.4.1"/>
    </reaction>
</comment>
<dbReference type="InterPro" id="IPR017937">
    <property type="entry name" value="Thioredoxin_CS"/>
</dbReference>
<dbReference type="Gene3D" id="3.40.30.10">
    <property type="entry name" value="Glutaredoxin"/>
    <property type="match status" value="2"/>
</dbReference>
<evidence type="ECO:0000256" key="4">
    <source>
        <dbReference type="ARBA" id="ARBA00022729"/>
    </source>
</evidence>
<dbReference type="InterPro" id="IPR005788">
    <property type="entry name" value="PDI_thioredoxin-like_dom"/>
</dbReference>
<keyword evidence="7" id="KW-0413">Isomerase</keyword>
<dbReference type="PANTHER" id="PTHR45672:SF11">
    <property type="entry name" value="PROTEIN DISULFIDE-ISOMERASE C17H9.14C"/>
    <property type="match status" value="1"/>
</dbReference>
<dbReference type="PANTHER" id="PTHR45672">
    <property type="entry name" value="PROTEIN DISULFIDE-ISOMERASE C17H9.14C-RELATED"/>
    <property type="match status" value="1"/>
</dbReference>
<evidence type="ECO:0000256" key="8">
    <source>
        <dbReference type="ARBA" id="ARBA00023284"/>
    </source>
</evidence>
<evidence type="ECO:0000256" key="2">
    <source>
        <dbReference type="ARBA" id="ARBA00006347"/>
    </source>
</evidence>
<dbReference type="SUPFAM" id="SSF47933">
    <property type="entry name" value="ERP29 C domain-like"/>
    <property type="match status" value="1"/>
</dbReference>
<dbReference type="InterPro" id="IPR051063">
    <property type="entry name" value="PDI"/>
</dbReference>
<keyword evidence="4 10" id="KW-0732">Signal</keyword>
<dbReference type="InterPro" id="IPR013766">
    <property type="entry name" value="Thioredoxin_domain"/>
</dbReference>
<comment type="similarity">
    <text evidence="2 9">Belongs to the protein disulfide isomerase family.</text>
</comment>
<evidence type="ECO:0000313" key="12">
    <source>
        <dbReference type="EMBL" id="CAH3138793.1"/>
    </source>
</evidence>
<name>A0ABN8PCJ7_9CNID</name>
<dbReference type="Proteomes" id="UP001159405">
    <property type="component" value="Unassembled WGS sequence"/>
</dbReference>
<keyword evidence="8" id="KW-0676">Redox-active center</keyword>
<evidence type="ECO:0000256" key="7">
    <source>
        <dbReference type="ARBA" id="ARBA00023235"/>
    </source>
</evidence>
<feature type="chain" id="PRO_5045276207" description="protein disulfide-isomerase" evidence="10">
    <location>
        <begin position="20"/>
        <end position="361"/>
    </location>
</feature>
<evidence type="ECO:0000256" key="6">
    <source>
        <dbReference type="ARBA" id="ARBA00023157"/>
    </source>
</evidence>
<dbReference type="InterPro" id="IPR011679">
    <property type="entry name" value="ERp29_C"/>
</dbReference>
<sequence>MQGVLIFLLLTAGLNLCQADVIDLTNDNFDSVVNGDKFAFVEFYAPWCGHCKALAPTYEKLGKAFAKADDVIIAKVDADSDKTLGSRFGVSGFPTIKYFPKGSTSAEEYNGGRELKQLVSFIEGKSGARAIRSVYIEKTAVQDLDSTNFDSVALDKTKDVLVEFYAPWCGHCKNLAPTYHKVGEAFQNEPNCVVAKVDADAEKELGSKYGISGFPTIKFFPKDNKDGEEYSGGRSEQDFIDFLNEKCKSNRVSGGGVSDEAGRIEKFDGFAKDFMANQDKRDAILEEAKSLIDAQENTKMATYYTKVMERVQSKGDAFVIDEIERLKRLIDGDISTAKKDEFSMRRNILEQFKAEAAKEEL</sequence>
<dbReference type="NCBIfam" id="TIGR01126">
    <property type="entry name" value="pdi_dom"/>
    <property type="match status" value="2"/>
</dbReference>
<evidence type="ECO:0000256" key="5">
    <source>
        <dbReference type="ARBA" id="ARBA00022737"/>
    </source>
</evidence>
<keyword evidence="13" id="KW-1185">Reference proteome</keyword>
<gene>
    <name evidence="12" type="ORF">PLOB_00040313</name>
</gene>
<keyword evidence="6" id="KW-1015">Disulfide bond</keyword>
<dbReference type="CDD" id="cd00238">
    <property type="entry name" value="ERp29c"/>
    <property type="match status" value="1"/>
</dbReference>
<feature type="domain" description="Thioredoxin" evidence="11">
    <location>
        <begin position="129"/>
        <end position="248"/>
    </location>
</feature>
<dbReference type="PRINTS" id="PR00421">
    <property type="entry name" value="THIOREDOXIN"/>
</dbReference>
<reference evidence="12 13" key="1">
    <citation type="submission" date="2022-05" db="EMBL/GenBank/DDBJ databases">
        <authorList>
            <consortium name="Genoscope - CEA"/>
            <person name="William W."/>
        </authorList>
    </citation>
    <scope>NUCLEOTIDE SEQUENCE [LARGE SCALE GENOMIC DNA]</scope>
</reference>
<feature type="signal peptide" evidence="10">
    <location>
        <begin position="1"/>
        <end position="19"/>
    </location>
</feature>
<dbReference type="EC" id="5.3.4.1" evidence="3"/>
<comment type="caution">
    <text evidence="12">The sequence shown here is derived from an EMBL/GenBank/DDBJ whole genome shotgun (WGS) entry which is preliminary data.</text>
</comment>
<dbReference type="EMBL" id="CALNXK010000061">
    <property type="protein sequence ID" value="CAH3138793.1"/>
    <property type="molecule type" value="Genomic_DNA"/>
</dbReference>
<dbReference type="PROSITE" id="PS00194">
    <property type="entry name" value="THIOREDOXIN_1"/>
    <property type="match status" value="2"/>
</dbReference>
<dbReference type="Gene3D" id="1.20.1150.12">
    <property type="entry name" value="Endoplasmic reticulum resident protein 29, C-terminal domain"/>
    <property type="match status" value="1"/>
</dbReference>
<organism evidence="12 13">
    <name type="scientific">Porites lobata</name>
    <dbReference type="NCBI Taxonomy" id="104759"/>
    <lineage>
        <taxon>Eukaryota</taxon>
        <taxon>Metazoa</taxon>
        <taxon>Cnidaria</taxon>
        <taxon>Anthozoa</taxon>
        <taxon>Hexacorallia</taxon>
        <taxon>Scleractinia</taxon>
        <taxon>Fungiina</taxon>
        <taxon>Poritidae</taxon>
        <taxon>Porites</taxon>
    </lineage>
</organism>
<evidence type="ECO:0000256" key="3">
    <source>
        <dbReference type="ARBA" id="ARBA00012723"/>
    </source>
</evidence>
<dbReference type="Pfam" id="PF07749">
    <property type="entry name" value="ERp29"/>
    <property type="match status" value="1"/>
</dbReference>
<proteinExistence type="inferred from homology"/>
<evidence type="ECO:0000313" key="13">
    <source>
        <dbReference type="Proteomes" id="UP001159405"/>
    </source>
</evidence>